<reference evidence="2 3" key="1">
    <citation type="journal article" date="2021" name="Elife">
        <title>Chloroplast acquisition without the gene transfer in kleptoplastic sea slugs, Plakobranchus ocellatus.</title>
        <authorList>
            <person name="Maeda T."/>
            <person name="Takahashi S."/>
            <person name="Yoshida T."/>
            <person name="Shimamura S."/>
            <person name="Takaki Y."/>
            <person name="Nagai Y."/>
            <person name="Toyoda A."/>
            <person name="Suzuki Y."/>
            <person name="Arimoto A."/>
            <person name="Ishii H."/>
            <person name="Satoh N."/>
            <person name="Nishiyama T."/>
            <person name="Hasebe M."/>
            <person name="Maruyama T."/>
            <person name="Minagawa J."/>
            <person name="Obokata J."/>
            <person name="Shigenobu S."/>
        </authorList>
    </citation>
    <scope>NUCLEOTIDE SEQUENCE [LARGE SCALE GENOMIC DNA]</scope>
</reference>
<feature type="compositionally biased region" description="Basic and acidic residues" evidence="1">
    <location>
        <begin position="12"/>
        <end position="23"/>
    </location>
</feature>
<organism evidence="2 3">
    <name type="scientific">Plakobranchus ocellatus</name>
    <dbReference type="NCBI Taxonomy" id="259542"/>
    <lineage>
        <taxon>Eukaryota</taxon>
        <taxon>Metazoa</taxon>
        <taxon>Spiralia</taxon>
        <taxon>Lophotrochozoa</taxon>
        <taxon>Mollusca</taxon>
        <taxon>Gastropoda</taxon>
        <taxon>Heterobranchia</taxon>
        <taxon>Euthyneura</taxon>
        <taxon>Panpulmonata</taxon>
        <taxon>Sacoglossa</taxon>
        <taxon>Placobranchoidea</taxon>
        <taxon>Plakobranchidae</taxon>
        <taxon>Plakobranchus</taxon>
    </lineage>
</organism>
<dbReference type="EMBL" id="BLXT01003003">
    <property type="protein sequence ID" value="GFN99453.1"/>
    <property type="molecule type" value="Genomic_DNA"/>
</dbReference>
<feature type="compositionally biased region" description="Basic residues" evidence="1">
    <location>
        <begin position="57"/>
        <end position="70"/>
    </location>
</feature>
<accession>A0AAV3ZYJ3</accession>
<protein>
    <submittedName>
        <fullName evidence="2">Uncharacterized protein</fullName>
    </submittedName>
</protein>
<feature type="compositionally biased region" description="Polar residues" evidence="1">
    <location>
        <begin position="83"/>
        <end position="97"/>
    </location>
</feature>
<feature type="compositionally biased region" description="Polar residues" evidence="1">
    <location>
        <begin position="24"/>
        <end position="50"/>
    </location>
</feature>
<feature type="compositionally biased region" description="Basic residues" evidence="1">
    <location>
        <begin position="1"/>
        <end position="10"/>
    </location>
</feature>
<feature type="region of interest" description="Disordered" evidence="1">
    <location>
        <begin position="1"/>
        <end position="97"/>
    </location>
</feature>
<dbReference type="Proteomes" id="UP000735302">
    <property type="component" value="Unassembled WGS sequence"/>
</dbReference>
<proteinExistence type="predicted"/>
<gene>
    <name evidence="2" type="ORF">PoB_002595900</name>
</gene>
<evidence type="ECO:0000256" key="1">
    <source>
        <dbReference type="SAM" id="MobiDB-lite"/>
    </source>
</evidence>
<feature type="compositionally biased region" description="Basic and acidic residues" evidence="1">
    <location>
        <begin position="71"/>
        <end position="82"/>
    </location>
</feature>
<sequence length="97" mass="11122">MPGYRKRTKSKAAVEVKRERQDIGSRQTMRAGSFDSQTGSPGYRSKTNCEARQLWKSNRKPGYRQKKNKRRDLAGKPKRLDTEINQTEKPCSCGSQT</sequence>
<evidence type="ECO:0000313" key="2">
    <source>
        <dbReference type="EMBL" id="GFN99453.1"/>
    </source>
</evidence>
<comment type="caution">
    <text evidence="2">The sequence shown here is derived from an EMBL/GenBank/DDBJ whole genome shotgun (WGS) entry which is preliminary data.</text>
</comment>
<dbReference type="AlphaFoldDB" id="A0AAV3ZYJ3"/>
<evidence type="ECO:0000313" key="3">
    <source>
        <dbReference type="Proteomes" id="UP000735302"/>
    </source>
</evidence>
<keyword evidence="3" id="KW-1185">Reference proteome</keyword>
<name>A0AAV3ZYJ3_9GAST</name>